<sequence>MFCFESRPDGNPFDSGFKGLTAKFFRFCPYNQVSVHFIGRPWRVVFSRAQVMFSGF</sequence>
<reference evidence="1 2" key="1">
    <citation type="submission" date="2014-06" db="EMBL/GenBank/DDBJ databases">
        <authorList>
            <person name="Le Roux F."/>
        </authorList>
    </citation>
    <scope>NUCLEOTIDE SEQUENCE [LARGE SCALE GENOMIC DNA]</scope>
    <source>
        <strain evidence="1 2">J2-31</strain>
    </source>
</reference>
<organism evidence="1 2">
    <name type="scientific">Vibrio coralliirubri</name>
    <dbReference type="NCBI Taxonomy" id="1516159"/>
    <lineage>
        <taxon>Bacteria</taxon>
        <taxon>Pseudomonadati</taxon>
        <taxon>Pseudomonadota</taxon>
        <taxon>Gammaproteobacteria</taxon>
        <taxon>Vibrionales</taxon>
        <taxon>Vibrionaceae</taxon>
        <taxon>Vibrio</taxon>
    </lineage>
</organism>
<name>A0AA87C107_9VIBR</name>
<protein>
    <submittedName>
        <fullName evidence="1">Uncharacterized protein</fullName>
    </submittedName>
</protein>
<gene>
    <name evidence="1" type="ORF">VCR31J2_1310991</name>
</gene>
<proteinExistence type="predicted"/>
<evidence type="ECO:0000313" key="2">
    <source>
        <dbReference type="Proteomes" id="UP000041625"/>
    </source>
</evidence>
<dbReference type="EMBL" id="CCKJ01000037">
    <property type="protein sequence ID" value="CDT80956.1"/>
    <property type="molecule type" value="Genomic_DNA"/>
</dbReference>
<evidence type="ECO:0000313" key="1">
    <source>
        <dbReference type="EMBL" id="CDT80956.1"/>
    </source>
</evidence>
<keyword evidence="2" id="KW-1185">Reference proteome</keyword>
<comment type="caution">
    <text evidence="1">The sequence shown here is derived from an EMBL/GenBank/DDBJ whole genome shotgun (WGS) entry which is preliminary data.</text>
</comment>
<dbReference type="Proteomes" id="UP000041625">
    <property type="component" value="Unassembled WGS sequence"/>
</dbReference>
<accession>A0AA87C107</accession>
<dbReference type="AlphaFoldDB" id="A0AA87C107"/>